<evidence type="ECO:0000256" key="4">
    <source>
        <dbReference type="ARBA" id="ARBA00009503"/>
    </source>
</evidence>
<comment type="similarity">
    <text evidence="4 12">Belongs to the DHPS family.</text>
</comment>
<dbReference type="PANTHER" id="PTHR20941:SF1">
    <property type="entry name" value="FOLIC ACID SYNTHESIS PROTEIN FOL1"/>
    <property type="match status" value="1"/>
</dbReference>
<comment type="caution">
    <text evidence="14">The sequence shown here is derived from an EMBL/GenBank/DDBJ whole genome shotgun (WGS) entry which is preliminary data.</text>
</comment>
<comment type="cofactor">
    <cofactor evidence="2 12">
        <name>Mg(2+)</name>
        <dbReference type="ChEBI" id="CHEBI:18420"/>
    </cofactor>
</comment>
<protein>
    <recommendedName>
        <fullName evidence="6 12">Dihydropteroate synthase</fullName>
        <shortName evidence="12">DHPS</shortName>
        <ecNumber evidence="5 12">2.5.1.15</ecNumber>
    </recommendedName>
    <alternativeName>
        <fullName evidence="11 12">Dihydropteroate pyrophosphorylase</fullName>
    </alternativeName>
</protein>
<dbReference type="SUPFAM" id="SSF51717">
    <property type="entry name" value="Dihydropteroate synthetase-like"/>
    <property type="match status" value="1"/>
</dbReference>
<dbReference type="FunFam" id="3.20.20.20:FF:000006">
    <property type="entry name" value="Dihydropteroate synthase"/>
    <property type="match status" value="1"/>
</dbReference>
<dbReference type="GO" id="GO:0005829">
    <property type="term" value="C:cytosol"/>
    <property type="evidence" value="ECO:0007669"/>
    <property type="project" value="TreeGrafter"/>
</dbReference>
<evidence type="ECO:0000256" key="12">
    <source>
        <dbReference type="RuleBase" id="RU361205"/>
    </source>
</evidence>
<dbReference type="GO" id="GO:0004156">
    <property type="term" value="F:dihydropteroate synthase activity"/>
    <property type="evidence" value="ECO:0007669"/>
    <property type="project" value="UniProtKB-EC"/>
</dbReference>
<comment type="pathway">
    <text evidence="3 12">Cofactor biosynthesis; tetrahydrofolate biosynthesis; 7,8-dihydrofolate from 2-amino-4-hydroxy-6-hydroxymethyl-7,8-dihydropteridine diphosphate and 4-aminobenzoate: step 1/2.</text>
</comment>
<dbReference type="CDD" id="cd00739">
    <property type="entry name" value="DHPS"/>
    <property type="match status" value="1"/>
</dbReference>
<evidence type="ECO:0000256" key="8">
    <source>
        <dbReference type="ARBA" id="ARBA00022723"/>
    </source>
</evidence>
<comment type="catalytic activity">
    <reaction evidence="1">
        <text>(7,8-dihydropterin-6-yl)methyl diphosphate + 4-aminobenzoate = 7,8-dihydropteroate + diphosphate</text>
        <dbReference type="Rhea" id="RHEA:19949"/>
        <dbReference type="ChEBI" id="CHEBI:17836"/>
        <dbReference type="ChEBI" id="CHEBI:17839"/>
        <dbReference type="ChEBI" id="CHEBI:33019"/>
        <dbReference type="ChEBI" id="CHEBI:72950"/>
        <dbReference type="EC" id="2.5.1.15"/>
    </reaction>
</comment>
<evidence type="ECO:0000256" key="3">
    <source>
        <dbReference type="ARBA" id="ARBA00004763"/>
    </source>
</evidence>
<dbReference type="RefSeq" id="WP_188408831.1">
    <property type="nucleotide sequence ID" value="NZ_BMCP01000001.1"/>
</dbReference>
<dbReference type="GO" id="GO:0046654">
    <property type="term" value="P:tetrahydrofolate biosynthetic process"/>
    <property type="evidence" value="ECO:0007669"/>
    <property type="project" value="UniProtKB-UniPathway"/>
</dbReference>
<evidence type="ECO:0000256" key="6">
    <source>
        <dbReference type="ARBA" id="ARBA00016919"/>
    </source>
</evidence>
<dbReference type="PROSITE" id="PS00793">
    <property type="entry name" value="DHPS_2"/>
    <property type="match status" value="1"/>
</dbReference>
<reference evidence="14" key="2">
    <citation type="submission" date="2020-09" db="EMBL/GenBank/DDBJ databases">
        <authorList>
            <person name="Sun Q."/>
            <person name="Sedlacek I."/>
        </authorList>
    </citation>
    <scope>NUCLEOTIDE SEQUENCE</scope>
    <source>
        <strain evidence="14">CCM 7684</strain>
    </source>
</reference>
<dbReference type="EC" id="2.5.1.15" evidence="5 12"/>
<evidence type="ECO:0000259" key="13">
    <source>
        <dbReference type="PROSITE" id="PS50972"/>
    </source>
</evidence>
<dbReference type="InterPro" id="IPR006390">
    <property type="entry name" value="DHP_synth_dom"/>
</dbReference>
<evidence type="ECO:0000256" key="5">
    <source>
        <dbReference type="ARBA" id="ARBA00012458"/>
    </source>
</evidence>
<keyword evidence="10 12" id="KW-0289">Folate biosynthesis</keyword>
<gene>
    <name evidence="14" type="ORF">GCM10007276_12840</name>
</gene>
<dbReference type="GO" id="GO:0046656">
    <property type="term" value="P:folic acid biosynthetic process"/>
    <property type="evidence" value="ECO:0007669"/>
    <property type="project" value="UniProtKB-KW"/>
</dbReference>
<dbReference type="PANTHER" id="PTHR20941">
    <property type="entry name" value="FOLATE SYNTHESIS PROTEINS"/>
    <property type="match status" value="1"/>
</dbReference>
<dbReference type="Gene3D" id="3.20.20.20">
    <property type="entry name" value="Dihydropteroate synthase-like"/>
    <property type="match status" value="1"/>
</dbReference>
<evidence type="ECO:0000256" key="1">
    <source>
        <dbReference type="ARBA" id="ARBA00000012"/>
    </source>
</evidence>
<dbReference type="AlphaFoldDB" id="A0A8J2YEG9"/>
<dbReference type="EMBL" id="BMCP01000001">
    <property type="protein sequence ID" value="GGE36813.1"/>
    <property type="molecule type" value="Genomic_DNA"/>
</dbReference>
<evidence type="ECO:0000256" key="7">
    <source>
        <dbReference type="ARBA" id="ARBA00022679"/>
    </source>
</evidence>
<evidence type="ECO:0000313" key="14">
    <source>
        <dbReference type="EMBL" id="GGE36813.1"/>
    </source>
</evidence>
<keyword evidence="8 12" id="KW-0479">Metal-binding</keyword>
<keyword evidence="7 12" id="KW-0808">Transferase</keyword>
<sequence length="276" mass="29334">MSHRILRARDRIISLDRTLVMGVVNVTPDSFSDGGRYASHDAAEARALALAAEGADILDLGGESSRPGHMPVAAEEEIARVVPVIGRLAERTHVPLSIDSWKASVAEAALAAGADIVNDIWGFQRDPDIARVTADQKAACVLMHNRLAADAGIDIMEDIIGFLSRSVEIALKAGVAEDRIVLDPGIGFGKTMDQNPVVITRLDRLMALGYPVLVGASRKRFIGHLTGRNDPDDRLAGTLSAHVAAALSGAHIIRAHDVAAHRDALTVADVISMRTT</sequence>
<keyword evidence="15" id="KW-1185">Reference proteome</keyword>
<evidence type="ECO:0000256" key="11">
    <source>
        <dbReference type="ARBA" id="ARBA00030193"/>
    </source>
</evidence>
<evidence type="ECO:0000256" key="9">
    <source>
        <dbReference type="ARBA" id="ARBA00022842"/>
    </source>
</evidence>
<evidence type="ECO:0000256" key="10">
    <source>
        <dbReference type="ARBA" id="ARBA00022909"/>
    </source>
</evidence>
<dbReference type="PROSITE" id="PS50972">
    <property type="entry name" value="PTERIN_BINDING"/>
    <property type="match status" value="1"/>
</dbReference>
<comment type="function">
    <text evidence="12">Catalyzes the condensation of para-aminobenzoate (pABA) with 6-hydroxymethyl-7,8-dihydropterin diphosphate (DHPt-PP) to form 7,8-dihydropteroate (H2Pte), the immediate precursor of folate derivatives.</text>
</comment>
<dbReference type="GO" id="GO:0046872">
    <property type="term" value="F:metal ion binding"/>
    <property type="evidence" value="ECO:0007669"/>
    <property type="project" value="UniProtKB-KW"/>
</dbReference>
<dbReference type="Proteomes" id="UP000602745">
    <property type="component" value="Unassembled WGS sequence"/>
</dbReference>
<dbReference type="UniPathway" id="UPA00077">
    <property type="reaction ID" value="UER00156"/>
</dbReference>
<organism evidence="14 15">
    <name type="scientific">Agaricicola taiwanensis</name>
    <dbReference type="NCBI Taxonomy" id="591372"/>
    <lineage>
        <taxon>Bacteria</taxon>
        <taxon>Pseudomonadati</taxon>
        <taxon>Pseudomonadota</taxon>
        <taxon>Alphaproteobacteria</taxon>
        <taxon>Rhodobacterales</taxon>
        <taxon>Paracoccaceae</taxon>
        <taxon>Agaricicola</taxon>
    </lineage>
</organism>
<keyword evidence="9 12" id="KW-0460">Magnesium</keyword>
<dbReference type="InterPro" id="IPR045031">
    <property type="entry name" value="DHP_synth-like"/>
</dbReference>
<dbReference type="InterPro" id="IPR011005">
    <property type="entry name" value="Dihydropteroate_synth-like_sf"/>
</dbReference>
<dbReference type="Pfam" id="PF00809">
    <property type="entry name" value="Pterin_bind"/>
    <property type="match status" value="1"/>
</dbReference>
<dbReference type="PROSITE" id="PS00792">
    <property type="entry name" value="DHPS_1"/>
    <property type="match status" value="1"/>
</dbReference>
<evidence type="ECO:0000313" key="15">
    <source>
        <dbReference type="Proteomes" id="UP000602745"/>
    </source>
</evidence>
<feature type="domain" description="Pterin-binding" evidence="13">
    <location>
        <begin position="18"/>
        <end position="266"/>
    </location>
</feature>
<proteinExistence type="inferred from homology"/>
<name>A0A8J2YEG9_9RHOB</name>
<reference evidence="14" key="1">
    <citation type="journal article" date="2014" name="Int. J. Syst. Evol. Microbiol.">
        <title>Complete genome sequence of Corynebacterium casei LMG S-19264T (=DSM 44701T), isolated from a smear-ripened cheese.</title>
        <authorList>
            <consortium name="US DOE Joint Genome Institute (JGI-PGF)"/>
            <person name="Walter F."/>
            <person name="Albersmeier A."/>
            <person name="Kalinowski J."/>
            <person name="Ruckert C."/>
        </authorList>
    </citation>
    <scope>NUCLEOTIDE SEQUENCE</scope>
    <source>
        <strain evidence="14">CCM 7684</strain>
    </source>
</reference>
<accession>A0A8J2YEG9</accession>
<dbReference type="NCBIfam" id="TIGR01496">
    <property type="entry name" value="DHPS"/>
    <property type="match status" value="1"/>
</dbReference>
<evidence type="ECO:0000256" key="2">
    <source>
        <dbReference type="ARBA" id="ARBA00001946"/>
    </source>
</evidence>
<dbReference type="InterPro" id="IPR000489">
    <property type="entry name" value="Pterin-binding_dom"/>
</dbReference>